<sequence length="467" mass="54164">MIMHLLLTICVVGCIGEMEVSLKTFFLKRKIFAQLLLICFLAFFINSTEAAETTNTSIIKLDGWSLEDTYSISYGEGKFTTYTYSDFQGMYNKNCTDEQINDLSLENNSLQYQQYCLQYDSICDSIAEYRQLSEKYNALARVYEDEMNAAAGAQKDTARQGMQQSLLTAKAYEAELAAAVLKKADIYVSRENSLFIKNNEGTIRNQQYVSQTTDFRNFVYELKMLDEKYDLQGIYADYAKLQEDEQSINKSKDMAFQADVDFYSSDYDYYINQQKLVKQQYNNQFEQLLSSSGISPETQGTVIKTNIEAIKGIRLISYETLESSIKLTDIKEMQLDDKYRIIDGKIKILKEYYSDTSGEVRLAQNEKIQTSMERNKWVIQRKNILKNAHALYRSKYYEIGINEKKAKALHDKYIILLNKYNFGLTDKITVKEAELSYMQGKFNLWNTIFEYAGYYSTVEKYISGNIQ</sequence>
<dbReference type="SUPFAM" id="SSF56954">
    <property type="entry name" value="Outer membrane efflux proteins (OEP)"/>
    <property type="match status" value="1"/>
</dbReference>
<evidence type="ECO:0008006" key="3">
    <source>
        <dbReference type="Google" id="ProtNLM"/>
    </source>
</evidence>
<proteinExistence type="predicted"/>
<reference evidence="1 2" key="1">
    <citation type="submission" date="2018-06" db="EMBL/GenBank/DDBJ databases">
        <title>Genomic Encyclopedia of Type Strains, Phase I: the one thousand microbial genomes (KMG-I) project.</title>
        <authorList>
            <person name="Kyrpides N."/>
        </authorList>
    </citation>
    <scope>NUCLEOTIDE SEQUENCE [LARGE SCALE GENOMIC DNA]</scope>
    <source>
        <strain evidence="1 2">DSM 19573</strain>
    </source>
</reference>
<organism evidence="1 2">
    <name type="scientific">Ruminiclostridium sufflavum DSM 19573</name>
    <dbReference type="NCBI Taxonomy" id="1121337"/>
    <lineage>
        <taxon>Bacteria</taxon>
        <taxon>Bacillati</taxon>
        <taxon>Bacillota</taxon>
        <taxon>Clostridia</taxon>
        <taxon>Eubacteriales</taxon>
        <taxon>Oscillospiraceae</taxon>
        <taxon>Ruminiclostridium</taxon>
    </lineage>
</organism>
<protein>
    <recommendedName>
        <fullName evidence="3">Outer membrane efflux protein</fullName>
    </recommendedName>
</protein>
<dbReference type="AlphaFoldDB" id="A0A318XKW7"/>
<evidence type="ECO:0000313" key="1">
    <source>
        <dbReference type="EMBL" id="PYG86632.1"/>
    </source>
</evidence>
<name>A0A318XKW7_9FIRM</name>
<comment type="caution">
    <text evidence="1">The sequence shown here is derived from an EMBL/GenBank/DDBJ whole genome shotgun (WGS) entry which is preliminary data.</text>
</comment>
<gene>
    <name evidence="1" type="ORF">LY28_02851</name>
</gene>
<accession>A0A318XKW7</accession>
<dbReference type="Proteomes" id="UP000248132">
    <property type="component" value="Unassembled WGS sequence"/>
</dbReference>
<evidence type="ECO:0000313" key="2">
    <source>
        <dbReference type="Proteomes" id="UP000248132"/>
    </source>
</evidence>
<dbReference type="EMBL" id="QKMR01000018">
    <property type="protein sequence ID" value="PYG86632.1"/>
    <property type="molecule type" value="Genomic_DNA"/>
</dbReference>
<keyword evidence="2" id="KW-1185">Reference proteome</keyword>